<dbReference type="Pfam" id="PF01557">
    <property type="entry name" value="FAA_hydrolase"/>
    <property type="match status" value="1"/>
</dbReference>
<dbReference type="InterPro" id="IPR016491">
    <property type="entry name" value="Septin"/>
</dbReference>
<dbReference type="AlphaFoldDB" id="A0A9N9A988"/>
<evidence type="ECO:0000256" key="8">
    <source>
        <dbReference type="ARBA" id="ARBA00022741"/>
    </source>
</evidence>
<dbReference type="GO" id="GO:0051301">
    <property type="term" value="P:cell division"/>
    <property type="evidence" value="ECO:0007669"/>
    <property type="project" value="UniProtKB-KW"/>
</dbReference>
<evidence type="ECO:0000256" key="13">
    <source>
        <dbReference type="ARBA" id="ARBA00023134"/>
    </source>
</evidence>
<dbReference type="CDD" id="cd01850">
    <property type="entry name" value="CDC_Septin"/>
    <property type="match status" value="1"/>
</dbReference>
<dbReference type="GO" id="GO:0004334">
    <property type="term" value="F:fumarylacetoacetase activity"/>
    <property type="evidence" value="ECO:0007669"/>
    <property type="project" value="UniProtKB-EC"/>
</dbReference>
<sequence>MAAINLNGYVGFDSITQQIEKKLLKRGFQFNVIVVGQTGLGKSTLINTIFAAHLIDSKGRVNVDEPFRQTTEIQTVSHLIEENGIRLRLNIVDTPGYGDQVNNENCWEPIIKYIKDQHSAYLRKELTALRERYIQDTRIHCCLFFIAPTGHALKPIDIVVLKKLSEVVNVVPVIAKSDSLTLQERDAFKQRIKSELAHHNIKLYPYDSEELDENERNLNESIKSLIPFAIVGSEKNVIIDGKSVRGRRNRWGQFPRIGVAIGDQILDLSSISSLFEKHVPELKNPASVFSQSSLNLFMSLGKPIWQATRKFLQFILSADTPELRDNHELRVKAFIPQKDATLHLPATIGDYTDFYASKEHASNVGTMFRGKDNALMPNWIHLPVGYHGRASSIVLSGTNIKRPNGQRLIAKDQPPIFGPSLKLDYELEMAFFVGVGNELGEPIPIEQARNHIFGMVLMNDWSARDIQAWEYVPLGPFLGKNFGTSISPWVVTLEALEPFLVQGQQQTEDSRGSLLEITWNGQNEIEFEGDIKRKFIEDDDEVVLTGYCQGDGYLIGFGECAGKIISNRAK</sequence>
<keyword evidence="22" id="KW-1185">Reference proteome</keyword>
<dbReference type="GO" id="GO:0006572">
    <property type="term" value="P:L-tyrosine catabolic process"/>
    <property type="evidence" value="ECO:0007669"/>
    <property type="project" value="UniProtKB-KW"/>
</dbReference>
<comment type="cofactor">
    <cofactor evidence="1 18">
        <name>Ca(2+)</name>
        <dbReference type="ChEBI" id="CHEBI:29108"/>
    </cofactor>
</comment>
<proteinExistence type="inferred from homology"/>
<dbReference type="InterPro" id="IPR036663">
    <property type="entry name" value="Fumarylacetoacetase_C_sf"/>
</dbReference>
<dbReference type="GO" id="GO:0000921">
    <property type="term" value="P:septin ring assembly"/>
    <property type="evidence" value="ECO:0007669"/>
    <property type="project" value="UniProtKB-ARBA"/>
</dbReference>
<feature type="binding site" evidence="18">
    <location>
        <position position="480"/>
    </location>
    <ligand>
        <name>Mg(2+)</name>
        <dbReference type="ChEBI" id="CHEBI:18420"/>
    </ligand>
</feature>
<comment type="caution">
    <text evidence="21">The sequence shown here is derived from an EMBL/GenBank/DDBJ whole genome shotgun (WGS) entry which is preliminary data.</text>
</comment>
<feature type="binding site" evidence="18">
    <location>
        <position position="460"/>
    </location>
    <ligand>
        <name>Ca(2+)</name>
        <dbReference type="ChEBI" id="CHEBI:29108"/>
    </ligand>
</feature>
<feature type="binding site" evidence="18">
    <location>
        <position position="460"/>
    </location>
    <ligand>
        <name>Mg(2+)</name>
        <dbReference type="ChEBI" id="CHEBI:18420"/>
    </ligand>
</feature>
<feature type="binding site" evidence="18">
    <location>
        <position position="484"/>
    </location>
    <ligand>
        <name>Mg(2+)</name>
        <dbReference type="ChEBI" id="CHEBI:18420"/>
    </ligand>
</feature>
<keyword evidence="6" id="KW-0132">Cell division</keyword>
<evidence type="ECO:0000256" key="4">
    <source>
        <dbReference type="ARBA" id="ARBA00010211"/>
    </source>
</evidence>
<dbReference type="Gene3D" id="3.90.850.10">
    <property type="entry name" value="Fumarylacetoacetase-like, C-terminal domain"/>
    <property type="match status" value="2"/>
</dbReference>
<dbReference type="PANTHER" id="PTHR43069:SF2">
    <property type="entry name" value="FUMARYLACETOACETASE"/>
    <property type="match status" value="1"/>
</dbReference>
<feature type="domain" description="Septin-type G" evidence="20">
    <location>
        <begin position="26"/>
        <end position="298"/>
    </location>
</feature>
<evidence type="ECO:0000256" key="19">
    <source>
        <dbReference type="RuleBase" id="RU004560"/>
    </source>
</evidence>
<evidence type="ECO:0000256" key="6">
    <source>
        <dbReference type="ARBA" id="ARBA00022618"/>
    </source>
</evidence>
<dbReference type="GO" id="GO:1902000">
    <property type="term" value="P:homogentisate catabolic process"/>
    <property type="evidence" value="ECO:0007669"/>
    <property type="project" value="TreeGrafter"/>
</dbReference>
<dbReference type="InterPro" id="IPR011234">
    <property type="entry name" value="Fumarylacetoacetase-like_C"/>
</dbReference>
<name>A0A9N9A988_9GLOM</name>
<dbReference type="NCBIfam" id="TIGR01266">
    <property type="entry name" value="fum_ac_acetase"/>
    <property type="match status" value="1"/>
</dbReference>
<feature type="binding site" evidence="17">
    <location>
        <position position="355"/>
    </location>
    <ligand>
        <name>substrate</name>
    </ligand>
</feature>
<dbReference type="PANTHER" id="PTHR43069">
    <property type="entry name" value="FUMARYLACETOACETASE"/>
    <property type="match status" value="1"/>
</dbReference>
<dbReference type="SUPFAM" id="SSF56529">
    <property type="entry name" value="FAH"/>
    <property type="match status" value="1"/>
</dbReference>
<evidence type="ECO:0000256" key="18">
    <source>
        <dbReference type="PIRSR" id="PIRSR605959-3"/>
    </source>
</evidence>
<evidence type="ECO:0000256" key="15">
    <source>
        <dbReference type="ARBA" id="ARBA00023306"/>
    </source>
</evidence>
<evidence type="ECO:0000256" key="2">
    <source>
        <dbReference type="ARBA" id="ARBA00001946"/>
    </source>
</evidence>
<dbReference type="GO" id="GO:0032161">
    <property type="term" value="C:cleavage apparatus septin structure"/>
    <property type="evidence" value="ECO:0007669"/>
    <property type="project" value="UniProtKB-ARBA"/>
</dbReference>
<evidence type="ECO:0000256" key="11">
    <source>
        <dbReference type="ARBA" id="ARBA00022842"/>
    </source>
</evidence>
<dbReference type="InterPro" id="IPR036462">
    <property type="entry name" value="Fumarylacetoacetase_N_sf"/>
</dbReference>
<dbReference type="SUPFAM" id="SSF52540">
    <property type="entry name" value="P-loop containing nucleoside triphosphate hydrolases"/>
    <property type="match status" value="1"/>
</dbReference>
<keyword evidence="11 18" id="KW-0460">Magnesium</keyword>
<accession>A0A9N9A988</accession>
<evidence type="ECO:0000256" key="10">
    <source>
        <dbReference type="ARBA" id="ARBA00022837"/>
    </source>
</evidence>
<dbReference type="OrthoDB" id="416553at2759"/>
<feature type="binding site" evidence="18">
    <location>
        <position position="426"/>
    </location>
    <ligand>
        <name>Ca(2+)</name>
        <dbReference type="ChEBI" id="CHEBI:29108"/>
    </ligand>
</feature>
<feature type="binding site" evidence="17">
    <location>
        <position position="471"/>
    </location>
    <ligand>
        <name>substrate</name>
    </ligand>
</feature>
<dbReference type="SUPFAM" id="SSF63433">
    <property type="entry name" value="Fumarylacetoacetate hydrolase, FAH, N-terminal domain"/>
    <property type="match status" value="1"/>
</dbReference>
<evidence type="ECO:0000256" key="3">
    <source>
        <dbReference type="ARBA" id="ARBA00004782"/>
    </source>
</evidence>
<dbReference type="PROSITE" id="PS51719">
    <property type="entry name" value="G_SEPTIN"/>
    <property type="match status" value="1"/>
</dbReference>
<keyword evidence="14" id="KW-0585">Phenylalanine catabolism</keyword>
<feature type="binding site" evidence="18">
    <location>
        <position position="353"/>
    </location>
    <ligand>
        <name>Ca(2+)</name>
        <dbReference type="ChEBI" id="CHEBI:29108"/>
    </ligand>
</feature>
<evidence type="ECO:0000256" key="16">
    <source>
        <dbReference type="PIRSR" id="PIRSR605959-1"/>
    </source>
</evidence>
<dbReference type="GO" id="GO:0005525">
    <property type="term" value="F:GTP binding"/>
    <property type="evidence" value="ECO:0007669"/>
    <property type="project" value="UniProtKB-KW"/>
</dbReference>
<feature type="binding site" evidence="18">
    <location>
        <position position="428"/>
    </location>
    <ligand>
        <name>Ca(2+)</name>
        <dbReference type="ChEBI" id="CHEBI:29108"/>
    </ligand>
</feature>
<dbReference type="GO" id="GO:0046872">
    <property type="term" value="F:metal ion binding"/>
    <property type="evidence" value="ECO:0007669"/>
    <property type="project" value="UniProtKB-KW"/>
</dbReference>
<comment type="pathway">
    <text evidence="3">Amino-acid degradation; L-phenylalanine degradation; acetoacetate and fumarate from L-phenylalanine: step 6/6.</text>
</comment>
<comment type="similarity">
    <text evidence="4">Belongs to the FAH family.</text>
</comment>
<dbReference type="EC" id="3.7.1.2" evidence="5"/>
<evidence type="ECO:0000256" key="14">
    <source>
        <dbReference type="ARBA" id="ARBA00023232"/>
    </source>
</evidence>
<comment type="similarity">
    <text evidence="19">Belongs to the TRAFAC class TrmE-Era-EngA-EngB-Septin-like GTPase superfamily. Septin GTPase family.</text>
</comment>
<evidence type="ECO:0000256" key="1">
    <source>
        <dbReference type="ARBA" id="ARBA00001913"/>
    </source>
</evidence>
<dbReference type="GO" id="GO:0006559">
    <property type="term" value="P:L-phenylalanine catabolic process"/>
    <property type="evidence" value="ECO:0007669"/>
    <property type="project" value="UniProtKB-KW"/>
</dbReference>
<keyword evidence="10 18" id="KW-0106">Calcium</keyword>
<keyword evidence="7 18" id="KW-0479">Metal-binding</keyword>
<dbReference type="Gene3D" id="3.40.50.300">
    <property type="entry name" value="P-loop containing nucleotide triphosphate hydrolases"/>
    <property type="match status" value="1"/>
</dbReference>
<dbReference type="EMBL" id="CAJVPS010001087">
    <property type="protein sequence ID" value="CAG8523718.1"/>
    <property type="molecule type" value="Genomic_DNA"/>
</dbReference>
<dbReference type="Pfam" id="PF09298">
    <property type="entry name" value="FAA_hydrolase_N"/>
    <property type="match status" value="1"/>
</dbReference>
<evidence type="ECO:0000256" key="17">
    <source>
        <dbReference type="PIRSR" id="PIRSR605959-2"/>
    </source>
</evidence>
<feature type="active site" description="Proton acceptor" evidence="16">
    <location>
        <position position="360"/>
    </location>
</feature>
<keyword evidence="12" id="KW-0828">Tyrosine catabolism</keyword>
<keyword evidence="15" id="KW-0131">Cell cycle</keyword>
<evidence type="ECO:0000256" key="9">
    <source>
        <dbReference type="ARBA" id="ARBA00022801"/>
    </source>
</evidence>
<comment type="cofactor">
    <cofactor evidence="2 18">
        <name>Mg(2+)</name>
        <dbReference type="ChEBI" id="CHEBI:18420"/>
    </cofactor>
</comment>
<dbReference type="InterPro" id="IPR027417">
    <property type="entry name" value="P-loop_NTPase"/>
</dbReference>
<evidence type="ECO:0000313" key="21">
    <source>
        <dbReference type="EMBL" id="CAG8523718.1"/>
    </source>
</evidence>
<evidence type="ECO:0000256" key="7">
    <source>
        <dbReference type="ARBA" id="ARBA00022723"/>
    </source>
</evidence>
<evidence type="ECO:0000256" key="12">
    <source>
        <dbReference type="ARBA" id="ARBA00022878"/>
    </source>
</evidence>
<keyword evidence="13 19" id="KW-0342">GTP-binding</keyword>
<evidence type="ECO:0000313" key="22">
    <source>
        <dbReference type="Proteomes" id="UP000789508"/>
    </source>
</evidence>
<dbReference type="InterPro" id="IPR005959">
    <property type="entry name" value="Fumarylacetoacetase"/>
</dbReference>
<dbReference type="InterPro" id="IPR030379">
    <property type="entry name" value="G_SEPTIN_dom"/>
</dbReference>
<gene>
    <name evidence="21" type="ORF">ALEPTO_LOCUS4600</name>
</gene>
<feature type="binding site" evidence="17">
    <location>
        <position position="467"/>
    </location>
    <ligand>
        <name>substrate</name>
    </ligand>
</feature>
<organism evidence="21 22">
    <name type="scientific">Ambispora leptoticha</name>
    <dbReference type="NCBI Taxonomy" id="144679"/>
    <lineage>
        <taxon>Eukaryota</taxon>
        <taxon>Fungi</taxon>
        <taxon>Fungi incertae sedis</taxon>
        <taxon>Mucoromycota</taxon>
        <taxon>Glomeromycotina</taxon>
        <taxon>Glomeromycetes</taxon>
        <taxon>Archaeosporales</taxon>
        <taxon>Ambisporaceae</taxon>
        <taxon>Ambispora</taxon>
    </lineage>
</organism>
<protein>
    <recommendedName>
        <fullName evidence="5">fumarylacetoacetase</fullName>
        <ecNumber evidence="5">3.7.1.2</ecNumber>
    </recommendedName>
</protein>
<keyword evidence="9" id="KW-0378">Hydrolase</keyword>
<dbReference type="GO" id="GO:0043934">
    <property type="term" value="P:sporulation"/>
    <property type="evidence" value="ECO:0007669"/>
    <property type="project" value="UniProtKB-ARBA"/>
</dbReference>
<dbReference type="Pfam" id="PF00735">
    <property type="entry name" value="Septin"/>
    <property type="match status" value="1"/>
</dbReference>
<dbReference type="InterPro" id="IPR015377">
    <property type="entry name" value="Fumarylacetoacetase_N"/>
</dbReference>
<reference evidence="21" key="1">
    <citation type="submission" date="2021-06" db="EMBL/GenBank/DDBJ databases">
        <authorList>
            <person name="Kallberg Y."/>
            <person name="Tangrot J."/>
            <person name="Rosling A."/>
        </authorList>
    </citation>
    <scope>NUCLEOTIDE SEQUENCE</scope>
    <source>
        <strain evidence="21">FL130A</strain>
    </source>
</reference>
<evidence type="ECO:0000259" key="20">
    <source>
        <dbReference type="PROSITE" id="PS51719"/>
    </source>
</evidence>
<dbReference type="FunFam" id="3.40.50.300:FF:000260">
    <property type="entry name" value="Cell division control 10"/>
    <property type="match status" value="1"/>
</dbReference>
<evidence type="ECO:0000256" key="5">
    <source>
        <dbReference type="ARBA" id="ARBA00012094"/>
    </source>
</evidence>
<dbReference type="Proteomes" id="UP000789508">
    <property type="component" value="Unassembled WGS sequence"/>
</dbReference>
<keyword evidence="8 19" id="KW-0547">Nucleotide-binding</keyword>
<feature type="binding site" evidence="17">
    <location>
        <position position="369"/>
    </location>
    <ligand>
        <name>substrate</name>
    </ligand>
</feature>